<comment type="similarity">
    <text evidence="5">Belongs to the MIP/aquaporin (TC 1.A.8) family.</text>
</comment>
<dbReference type="GO" id="GO:0005783">
    <property type="term" value="C:endoplasmic reticulum"/>
    <property type="evidence" value="ECO:0000318"/>
    <property type="project" value="GO_Central"/>
</dbReference>
<proteinExistence type="inferred from homology"/>
<dbReference type="Gene3D" id="1.20.1080.10">
    <property type="entry name" value="Glycerol uptake facilitator protein"/>
    <property type="match status" value="1"/>
</dbReference>
<keyword evidence="6" id="KW-1185">Reference proteome</keyword>
<dbReference type="PANTHER" id="PTHR47720">
    <property type="entry name" value="AQUAPORIN SIP2-1-RELATED"/>
    <property type="match status" value="1"/>
</dbReference>
<keyword evidence="4" id="KW-0472">Membrane</keyword>
<dbReference type="Proteomes" id="UP000189703">
    <property type="component" value="Unplaced"/>
</dbReference>
<evidence type="ECO:0000313" key="6">
    <source>
        <dbReference type="Proteomes" id="UP000189703"/>
    </source>
</evidence>
<evidence type="ECO:0000256" key="3">
    <source>
        <dbReference type="ARBA" id="ARBA00022989"/>
    </source>
</evidence>
<dbReference type="InterPro" id="IPR044226">
    <property type="entry name" value="SIP2-1-like"/>
</dbReference>
<dbReference type="STRING" id="4432.A0A1U7ZDQ2"/>
<name>A0A1U7ZDQ2_NELNU</name>
<evidence type="ECO:0000256" key="5">
    <source>
        <dbReference type="RuleBase" id="RU000477"/>
    </source>
</evidence>
<dbReference type="GeneID" id="104593556"/>
<comment type="subcellular location">
    <subcellularLocation>
        <location evidence="1">Membrane</location>
        <topology evidence="1">Multi-pass membrane protein</topology>
    </subcellularLocation>
</comment>
<dbReference type="AlphaFoldDB" id="A0A1U7ZDQ2"/>
<dbReference type="KEGG" id="nnu:104593556"/>
<protein>
    <submittedName>
        <fullName evidence="7">Probable aquaporin SIP2-1</fullName>
    </submittedName>
</protein>
<dbReference type="GO" id="GO:0016020">
    <property type="term" value="C:membrane"/>
    <property type="evidence" value="ECO:0007669"/>
    <property type="project" value="UniProtKB-SubCell"/>
</dbReference>
<sequence>MARNQVILSDFIISFAWLWSGSLNKFFVCKFLGLGSKPSGEVIENILDLLSMYCFAWLCKTYSGAYNPLSESVLSGAISGNNTRILYTVGSRIPAQALGSIIAVRLITEFLPEIGYEPLLSVGILQGALTEGALTFSIIVISLEAAQSHPNNFFLKTWICSVSKIGLHILGSNVTGGYMNPASAMGWAYVQGSHINKGHIFVHWLAPIGAALLGVWTFRLFIQPKEKAGGKTA</sequence>
<keyword evidence="3" id="KW-1133">Transmembrane helix</keyword>
<gene>
    <name evidence="7" type="primary">LOC104593556</name>
</gene>
<accession>A0A1U7ZDQ2</accession>
<evidence type="ECO:0000256" key="4">
    <source>
        <dbReference type="ARBA" id="ARBA00023136"/>
    </source>
</evidence>
<dbReference type="InterPro" id="IPR000425">
    <property type="entry name" value="MIP"/>
</dbReference>
<dbReference type="GO" id="GO:0015267">
    <property type="term" value="F:channel activity"/>
    <property type="evidence" value="ECO:0007669"/>
    <property type="project" value="InterPro"/>
</dbReference>
<evidence type="ECO:0000313" key="7">
    <source>
        <dbReference type="RefSeq" id="XP_010251758.1"/>
    </source>
</evidence>
<evidence type="ECO:0000256" key="1">
    <source>
        <dbReference type="ARBA" id="ARBA00004141"/>
    </source>
</evidence>
<dbReference type="InterPro" id="IPR023271">
    <property type="entry name" value="Aquaporin-like"/>
</dbReference>
<keyword evidence="2 5" id="KW-0812">Transmembrane</keyword>
<dbReference type="PANTHER" id="PTHR47720:SF1">
    <property type="entry name" value="AQUAPORIN SIP2-1-RELATED"/>
    <property type="match status" value="1"/>
</dbReference>
<dbReference type="Pfam" id="PF00230">
    <property type="entry name" value="MIP"/>
    <property type="match status" value="1"/>
</dbReference>
<evidence type="ECO:0000256" key="2">
    <source>
        <dbReference type="ARBA" id="ARBA00022692"/>
    </source>
</evidence>
<reference evidence="7" key="1">
    <citation type="submission" date="2025-08" db="UniProtKB">
        <authorList>
            <consortium name="RefSeq"/>
        </authorList>
    </citation>
    <scope>IDENTIFICATION</scope>
</reference>
<dbReference type="PRINTS" id="PR00783">
    <property type="entry name" value="MINTRINSICP"/>
</dbReference>
<dbReference type="OrthoDB" id="1580043at2759"/>
<organism evidence="6 7">
    <name type="scientific">Nelumbo nucifera</name>
    <name type="common">Sacred lotus</name>
    <dbReference type="NCBI Taxonomy" id="4432"/>
    <lineage>
        <taxon>Eukaryota</taxon>
        <taxon>Viridiplantae</taxon>
        <taxon>Streptophyta</taxon>
        <taxon>Embryophyta</taxon>
        <taxon>Tracheophyta</taxon>
        <taxon>Spermatophyta</taxon>
        <taxon>Magnoliopsida</taxon>
        <taxon>Proteales</taxon>
        <taxon>Nelumbonaceae</taxon>
        <taxon>Nelumbo</taxon>
    </lineage>
</organism>
<dbReference type="SUPFAM" id="SSF81338">
    <property type="entry name" value="Aquaporin-like"/>
    <property type="match status" value="1"/>
</dbReference>
<dbReference type="RefSeq" id="XP_010251758.1">
    <property type="nucleotide sequence ID" value="XM_010253456.1"/>
</dbReference>
<keyword evidence="5" id="KW-0813">Transport</keyword>
<dbReference type="eggNOG" id="KOG0223">
    <property type="taxonomic scope" value="Eukaryota"/>
</dbReference>